<dbReference type="Proteomes" id="UP000664203">
    <property type="component" value="Unassembled WGS sequence"/>
</dbReference>
<dbReference type="EMBL" id="CAJPDR010000375">
    <property type="protein sequence ID" value="CAF9934355.1"/>
    <property type="molecule type" value="Genomic_DNA"/>
</dbReference>
<organism evidence="1 2">
    <name type="scientific">Alectoria fallacina</name>
    <dbReference type="NCBI Taxonomy" id="1903189"/>
    <lineage>
        <taxon>Eukaryota</taxon>
        <taxon>Fungi</taxon>
        <taxon>Dikarya</taxon>
        <taxon>Ascomycota</taxon>
        <taxon>Pezizomycotina</taxon>
        <taxon>Lecanoromycetes</taxon>
        <taxon>OSLEUM clade</taxon>
        <taxon>Lecanoromycetidae</taxon>
        <taxon>Lecanorales</taxon>
        <taxon>Lecanorineae</taxon>
        <taxon>Parmeliaceae</taxon>
        <taxon>Alectoria</taxon>
    </lineage>
</organism>
<gene>
    <name evidence="1" type="ORF">ALECFALPRED_005931</name>
</gene>
<keyword evidence="2" id="KW-1185">Reference proteome</keyword>
<sequence length="181" mass="19976">MSRITAHQKVGPFRRLLTRDNPRAYVSYNLVKFRSSKVMRPFHCTSQRKSIGDSSSIDFAYFPQYELREPAKNEIMRIPILPFNSTAPARSNEALESVIRPEITTASANGTHIESPSAMSDVTDNPGHTDLNPFDLTNTVTTAASKATGMPVETLQEPGVVVELWNGLLDDILGARKTAKA</sequence>
<comment type="caution">
    <text evidence="1">The sequence shown here is derived from an EMBL/GenBank/DDBJ whole genome shotgun (WGS) entry which is preliminary data.</text>
</comment>
<evidence type="ECO:0000313" key="1">
    <source>
        <dbReference type="EMBL" id="CAF9934355.1"/>
    </source>
</evidence>
<reference evidence="1" key="1">
    <citation type="submission" date="2021-03" db="EMBL/GenBank/DDBJ databases">
        <authorList>
            <person name="Tagirdzhanova G."/>
        </authorList>
    </citation>
    <scope>NUCLEOTIDE SEQUENCE</scope>
</reference>
<dbReference type="AlphaFoldDB" id="A0A8H3IYL5"/>
<proteinExistence type="predicted"/>
<name>A0A8H3IYL5_9LECA</name>
<evidence type="ECO:0000313" key="2">
    <source>
        <dbReference type="Proteomes" id="UP000664203"/>
    </source>
</evidence>
<protein>
    <submittedName>
        <fullName evidence="1">Uncharacterized protein</fullName>
    </submittedName>
</protein>
<accession>A0A8H3IYL5</accession>
<dbReference type="OrthoDB" id="3993201at2759"/>